<organism evidence="1">
    <name type="scientific">Myoviridae sp. ctOpw2</name>
    <dbReference type="NCBI Taxonomy" id="2825093"/>
    <lineage>
        <taxon>Viruses</taxon>
        <taxon>Duplodnaviria</taxon>
        <taxon>Heunggongvirae</taxon>
        <taxon>Uroviricota</taxon>
        <taxon>Caudoviricetes</taxon>
    </lineage>
</organism>
<protein>
    <submittedName>
        <fullName evidence="1">Uncharacterized protein</fullName>
    </submittedName>
</protein>
<dbReference type="EMBL" id="BK016065">
    <property type="protein sequence ID" value="DAF92377.1"/>
    <property type="molecule type" value="Genomic_DNA"/>
</dbReference>
<proteinExistence type="predicted"/>
<evidence type="ECO:0000313" key="1">
    <source>
        <dbReference type="EMBL" id="DAF92377.1"/>
    </source>
</evidence>
<name>A0A8S5UD27_9CAUD</name>
<reference evidence="1" key="1">
    <citation type="journal article" date="2021" name="Proc. Natl. Acad. Sci. U.S.A.">
        <title>A Catalog of Tens of Thousands of Viruses from Human Metagenomes Reveals Hidden Associations with Chronic Diseases.</title>
        <authorList>
            <person name="Tisza M.J."/>
            <person name="Buck C.B."/>
        </authorList>
    </citation>
    <scope>NUCLEOTIDE SEQUENCE</scope>
    <source>
        <strain evidence="1">CtOpw2</strain>
    </source>
</reference>
<accession>A0A8S5UD27</accession>
<sequence length="37" mass="4220">MTFKLRQIALMHGIKTACCRGDTTFKNSAGKETIWNF</sequence>